<dbReference type="Pfam" id="PF13559">
    <property type="entry name" value="DUF4129"/>
    <property type="match status" value="1"/>
</dbReference>
<dbReference type="RefSeq" id="WP_379758409.1">
    <property type="nucleotide sequence ID" value="NZ_JBHRSQ010000012.1"/>
</dbReference>
<feature type="transmembrane region" description="Helical" evidence="2">
    <location>
        <begin position="72"/>
        <end position="90"/>
    </location>
</feature>
<dbReference type="Gene3D" id="3.10.620.30">
    <property type="match status" value="1"/>
</dbReference>
<dbReference type="PANTHER" id="PTHR42736:SF1">
    <property type="entry name" value="PROTEIN-GLUTAMINE GAMMA-GLUTAMYLTRANSFERASE"/>
    <property type="match status" value="1"/>
</dbReference>
<dbReference type="EMBL" id="JBHRSQ010000012">
    <property type="protein sequence ID" value="MFC2992350.1"/>
    <property type="molecule type" value="Genomic_DNA"/>
</dbReference>
<feature type="domain" description="Transglutaminase-like" evidence="3">
    <location>
        <begin position="422"/>
        <end position="491"/>
    </location>
</feature>
<evidence type="ECO:0000313" key="4">
    <source>
        <dbReference type="EMBL" id="MFC2992350.1"/>
    </source>
</evidence>
<keyword evidence="2" id="KW-0472">Membrane</keyword>
<evidence type="ECO:0000256" key="1">
    <source>
        <dbReference type="SAM" id="MobiDB-lite"/>
    </source>
</evidence>
<dbReference type="PANTHER" id="PTHR42736">
    <property type="entry name" value="PROTEIN-GLUTAMINE GAMMA-GLUTAMYLTRANSFERASE"/>
    <property type="match status" value="1"/>
</dbReference>
<evidence type="ECO:0000256" key="2">
    <source>
        <dbReference type="SAM" id="Phobius"/>
    </source>
</evidence>
<evidence type="ECO:0000313" key="5">
    <source>
        <dbReference type="Proteomes" id="UP001595386"/>
    </source>
</evidence>
<evidence type="ECO:0000259" key="3">
    <source>
        <dbReference type="SMART" id="SM00460"/>
    </source>
</evidence>
<dbReference type="InterPro" id="IPR021878">
    <property type="entry name" value="TgpA_N"/>
</dbReference>
<dbReference type="InterPro" id="IPR052901">
    <property type="entry name" value="Bact_TGase-like"/>
</dbReference>
<protein>
    <submittedName>
        <fullName evidence="4">DUF3488 and DUF4129 domain-containing transglutaminase family protein</fullName>
    </submittedName>
</protein>
<sequence>MRRKTIGRVGGEAVLADVRTLSGAMLRQLFLGQCLVLALHLAWMPTWLAAIALLVAGYRYLQLRRRQRRAGVLLRLAGVGALTGGLWLHYGTLGQMESMIGLLLGVYLLKLLETHTRRDGRVVVAIGLVATTVAFLHDQGIPMAAGGLVVLAWLVHSLVWLSGGDARRAWRESAWLLIFSAPLMLMLFAVFPRLGPLWNLPQADRASTGLTDEIAPGDIAQLSRSDARAFRASFDGLEPAPAERYWRVYTLSDFDGERWRRTNPERLAATLDRPLGEFVVEGRRSPWLDEAPRFEAELLLEPDSRPWRPSLGAALATDEPQRFLADGTLEGTSPLASRSLLRTSSTGRAPANPDPAGSAWHAMLPAEGNPRTRELAERLWRESGGEPRAFLGAVLARFGEAPFRYTLSPPRLTSADRVDEFLFESRAGYCTHFASSLAVLSRAVGLPSRVVAGFLGGERHPDGHFTIRDYDAHAWVEVWLDGAWQRIDPTAAIAPERIEEGPQAVSDGREAFLADAPFSALRMREVGWVNRLRLDWERMEYRWQRGVIGYQREARNDLMARVTARLYALWDWLVELAPGRGVLGGVLGLLMAAGTAAGVAALVRLAWRRHCEARDEALRIRRLQHWLARRGLGQLPGESPSAHLRRAADEAGDAGPALRACAHHLERLRYAAMEQKERRERSRQLARRVAEVRSRLRRRLRRLPRRKGGGAGAGGVAS</sequence>
<accession>A0ABV7B830</accession>
<feature type="transmembrane region" description="Helical" evidence="2">
    <location>
        <begin position="30"/>
        <end position="60"/>
    </location>
</feature>
<organism evidence="4 5">
    <name type="scientific">Halomonas tibetensis</name>
    <dbReference type="NCBI Taxonomy" id="2259590"/>
    <lineage>
        <taxon>Bacteria</taxon>
        <taxon>Pseudomonadati</taxon>
        <taxon>Pseudomonadota</taxon>
        <taxon>Gammaproteobacteria</taxon>
        <taxon>Oceanospirillales</taxon>
        <taxon>Halomonadaceae</taxon>
        <taxon>Halomonas</taxon>
    </lineage>
</organism>
<keyword evidence="2" id="KW-0812">Transmembrane</keyword>
<dbReference type="Pfam" id="PF01841">
    <property type="entry name" value="Transglut_core"/>
    <property type="match status" value="1"/>
</dbReference>
<name>A0ABV7B830_9GAMM</name>
<comment type="caution">
    <text evidence="4">The sequence shown here is derived from an EMBL/GenBank/DDBJ whole genome shotgun (WGS) entry which is preliminary data.</text>
</comment>
<proteinExistence type="predicted"/>
<feature type="transmembrane region" description="Helical" evidence="2">
    <location>
        <begin position="173"/>
        <end position="191"/>
    </location>
</feature>
<dbReference type="InterPro" id="IPR025403">
    <property type="entry name" value="TgpA-like_C"/>
</dbReference>
<dbReference type="Proteomes" id="UP001595386">
    <property type="component" value="Unassembled WGS sequence"/>
</dbReference>
<reference evidence="5" key="1">
    <citation type="journal article" date="2019" name="Int. J. Syst. Evol. Microbiol.">
        <title>The Global Catalogue of Microorganisms (GCM) 10K type strain sequencing project: providing services to taxonomists for standard genome sequencing and annotation.</title>
        <authorList>
            <consortium name="The Broad Institute Genomics Platform"/>
            <consortium name="The Broad Institute Genome Sequencing Center for Infectious Disease"/>
            <person name="Wu L."/>
            <person name="Ma J."/>
        </authorList>
    </citation>
    <scope>NUCLEOTIDE SEQUENCE [LARGE SCALE GENOMIC DNA]</scope>
    <source>
        <strain evidence="5">KCTC 52660</strain>
    </source>
</reference>
<dbReference type="InterPro" id="IPR038765">
    <property type="entry name" value="Papain-like_cys_pep_sf"/>
</dbReference>
<feature type="transmembrane region" description="Helical" evidence="2">
    <location>
        <begin position="582"/>
        <end position="607"/>
    </location>
</feature>
<dbReference type="Pfam" id="PF11992">
    <property type="entry name" value="TgpA_N"/>
    <property type="match status" value="1"/>
</dbReference>
<feature type="region of interest" description="Disordered" evidence="1">
    <location>
        <begin position="327"/>
        <end position="359"/>
    </location>
</feature>
<keyword evidence="5" id="KW-1185">Reference proteome</keyword>
<dbReference type="InterPro" id="IPR002931">
    <property type="entry name" value="Transglutaminase-like"/>
</dbReference>
<keyword evidence="2" id="KW-1133">Transmembrane helix</keyword>
<feature type="transmembrane region" description="Helical" evidence="2">
    <location>
        <begin position="143"/>
        <end position="161"/>
    </location>
</feature>
<dbReference type="SMART" id="SM00460">
    <property type="entry name" value="TGc"/>
    <property type="match status" value="1"/>
</dbReference>
<gene>
    <name evidence="4" type="ORF">ACFODV_09945</name>
</gene>
<dbReference type="SUPFAM" id="SSF54001">
    <property type="entry name" value="Cysteine proteinases"/>
    <property type="match status" value="1"/>
</dbReference>
<feature type="compositionally biased region" description="Low complexity" evidence="1">
    <location>
        <begin position="332"/>
        <end position="348"/>
    </location>
</feature>